<dbReference type="Proteomes" id="UP000192569">
    <property type="component" value="Chromosome I"/>
</dbReference>
<evidence type="ECO:0000259" key="4">
    <source>
        <dbReference type="PROSITE" id="PS51379"/>
    </source>
</evidence>
<dbReference type="Gene3D" id="1.10.1060.10">
    <property type="entry name" value="Alpha-helical ferredoxin"/>
    <property type="match status" value="1"/>
</dbReference>
<gene>
    <name evidence="5" type="ORF">SAMN00808754_0987</name>
</gene>
<dbReference type="InterPro" id="IPR017896">
    <property type="entry name" value="4Fe4S_Fe-S-bd"/>
</dbReference>
<evidence type="ECO:0000256" key="2">
    <source>
        <dbReference type="ARBA" id="ARBA00023004"/>
    </source>
</evidence>
<dbReference type="GO" id="GO:0051536">
    <property type="term" value="F:iron-sulfur cluster binding"/>
    <property type="evidence" value="ECO:0007669"/>
    <property type="project" value="UniProtKB-KW"/>
</dbReference>
<evidence type="ECO:0000313" key="6">
    <source>
        <dbReference type="Proteomes" id="UP000192569"/>
    </source>
</evidence>
<dbReference type="PROSITE" id="PS51379">
    <property type="entry name" value="4FE4S_FER_2"/>
    <property type="match status" value="2"/>
</dbReference>
<dbReference type="InterPro" id="IPR017900">
    <property type="entry name" value="4Fe4S_Fe_S_CS"/>
</dbReference>
<dbReference type="STRING" id="698762.SAMN00808754_0987"/>
<feature type="domain" description="4Fe-4S ferredoxin-type" evidence="4">
    <location>
        <begin position="182"/>
        <end position="212"/>
    </location>
</feature>
<dbReference type="InterPro" id="IPR009051">
    <property type="entry name" value="Helical_ferredxn"/>
</dbReference>
<evidence type="ECO:0000256" key="1">
    <source>
        <dbReference type="ARBA" id="ARBA00022723"/>
    </source>
</evidence>
<dbReference type="OrthoDB" id="9773828at2"/>
<dbReference type="GO" id="GO:0046872">
    <property type="term" value="F:metal ion binding"/>
    <property type="evidence" value="ECO:0007669"/>
    <property type="project" value="UniProtKB-KW"/>
</dbReference>
<feature type="domain" description="4Fe-4S ferredoxin-type" evidence="4">
    <location>
        <begin position="234"/>
        <end position="263"/>
    </location>
</feature>
<sequence length="301" mass="34654">MNEITERMRVRAQELLKKGEVQWVIGWEKGSLWYHSSPVFIRRPEEVGRLIWDDFCANNLAKYLLDFTQLEGKVALFLKGCDAKGVNRLLQDQQIEREKVYLIGITCPGVRDSRQAKGKGPEALESIPLEERCTFCTHPEPVIYDELIDTGEKLPGRGEGEPQARFAEVMRLSALNPDERYEFWARQYERCLRCYACRNVCPACNCRECIFDRSQSGWCSKRILRSENEFYGLTRALHVAGRCIECGECERACPVGIPIMSLHRKIIKDLNELFGPYEAGLDTETPPPLGTYRVEDPDYFL</sequence>
<accession>A0A1W1VLV8</accession>
<evidence type="ECO:0000313" key="5">
    <source>
        <dbReference type="EMBL" id="SMB94200.1"/>
    </source>
</evidence>
<dbReference type="Pfam" id="PF13534">
    <property type="entry name" value="Fer4_17"/>
    <property type="match status" value="1"/>
</dbReference>
<dbReference type="RefSeq" id="WP_084664487.1">
    <property type="nucleotide sequence ID" value="NZ_LT838272.1"/>
</dbReference>
<dbReference type="SUPFAM" id="SSF46548">
    <property type="entry name" value="alpha-helical ferredoxin"/>
    <property type="match status" value="1"/>
</dbReference>
<dbReference type="AlphaFoldDB" id="A0A1W1VLV8"/>
<keyword evidence="1" id="KW-0479">Metal-binding</keyword>
<dbReference type="PROSITE" id="PS00198">
    <property type="entry name" value="4FE4S_FER_1"/>
    <property type="match status" value="1"/>
</dbReference>
<dbReference type="EMBL" id="LT838272">
    <property type="protein sequence ID" value="SMB94200.1"/>
    <property type="molecule type" value="Genomic_DNA"/>
</dbReference>
<protein>
    <submittedName>
        <fullName evidence="5">4Fe-4S dicluster domain-containing protein</fullName>
    </submittedName>
</protein>
<keyword evidence="6" id="KW-1185">Reference proteome</keyword>
<keyword evidence="3" id="KW-0411">Iron-sulfur</keyword>
<organism evidence="5 6">
    <name type="scientific">Thermanaeromonas toyohensis ToBE</name>
    <dbReference type="NCBI Taxonomy" id="698762"/>
    <lineage>
        <taxon>Bacteria</taxon>
        <taxon>Bacillati</taxon>
        <taxon>Bacillota</taxon>
        <taxon>Clostridia</taxon>
        <taxon>Neomoorellales</taxon>
        <taxon>Neomoorellaceae</taxon>
        <taxon>Thermanaeromonas</taxon>
    </lineage>
</organism>
<keyword evidence="2" id="KW-0408">Iron</keyword>
<reference evidence="5 6" key="1">
    <citation type="submission" date="2017-04" db="EMBL/GenBank/DDBJ databases">
        <authorList>
            <person name="Afonso C.L."/>
            <person name="Miller P.J."/>
            <person name="Scott M.A."/>
            <person name="Spackman E."/>
            <person name="Goraichik I."/>
            <person name="Dimitrov K.M."/>
            <person name="Suarez D.L."/>
            <person name="Swayne D.E."/>
        </authorList>
    </citation>
    <scope>NUCLEOTIDE SEQUENCE [LARGE SCALE GENOMIC DNA]</scope>
    <source>
        <strain evidence="5 6">ToBE</strain>
    </source>
</reference>
<proteinExistence type="predicted"/>
<name>A0A1W1VLV8_9FIRM</name>
<evidence type="ECO:0000256" key="3">
    <source>
        <dbReference type="ARBA" id="ARBA00023014"/>
    </source>
</evidence>